<feature type="compositionally biased region" description="Polar residues" evidence="1">
    <location>
        <begin position="338"/>
        <end position="353"/>
    </location>
</feature>
<sequence>MDIVEVDVDLLASATVDPTSEVVSDNDEFETNADDEEDDEFTSTSDSGSEHEFEGRGNLEDEDMDDINRHPEETSTTGRGTLSHHATYAHSDGQYSFHYTHRWSHVTRSYPTYAPGPSSSHYTSSSPPDHPYSYKHGTPSPPIHALPAQHGIIPSSSHHFTPSPPADGHPHEHGFRLSFSHHATSSPSAHPAHSLRVGDEHTSTSRRPPALHRHSSARSSSNRLRSSLPNAIEEILEFFRPPTAPTEGKNPLIYLIAEHGLNEDVSITCSYVVFFTWDLQMSFAIYDVWCRKAAIRYTGNIYLIVKKKIAPIYLTNEVFEHYKRMRATDEAFKKKSEQMSTNRKSEVGGSSTEVKGRAYGLGSQGYHRSIFLGETSSSQGPAYGLHKLEEL</sequence>
<feature type="compositionally biased region" description="Acidic residues" evidence="1">
    <location>
        <begin position="24"/>
        <end position="41"/>
    </location>
</feature>
<evidence type="ECO:0000313" key="3">
    <source>
        <dbReference type="Proteomes" id="UP001420932"/>
    </source>
</evidence>
<organism evidence="2 3">
    <name type="scientific">Stephania yunnanensis</name>
    <dbReference type="NCBI Taxonomy" id="152371"/>
    <lineage>
        <taxon>Eukaryota</taxon>
        <taxon>Viridiplantae</taxon>
        <taxon>Streptophyta</taxon>
        <taxon>Embryophyta</taxon>
        <taxon>Tracheophyta</taxon>
        <taxon>Spermatophyta</taxon>
        <taxon>Magnoliopsida</taxon>
        <taxon>Ranunculales</taxon>
        <taxon>Menispermaceae</taxon>
        <taxon>Menispermoideae</taxon>
        <taxon>Cissampelideae</taxon>
        <taxon>Stephania</taxon>
    </lineage>
</organism>
<feature type="compositionally biased region" description="Low complexity" evidence="1">
    <location>
        <begin position="178"/>
        <end position="194"/>
    </location>
</feature>
<accession>A0AAP0EJ47</accession>
<comment type="caution">
    <text evidence="2">The sequence shown here is derived from an EMBL/GenBank/DDBJ whole genome shotgun (WGS) entry which is preliminary data.</text>
</comment>
<feature type="compositionally biased region" description="Basic and acidic residues" evidence="1">
    <location>
        <begin position="48"/>
        <end position="59"/>
    </location>
</feature>
<proteinExistence type="predicted"/>
<keyword evidence="3" id="KW-1185">Reference proteome</keyword>
<feature type="region of interest" description="Disordered" evidence="1">
    <location>
        <begin position="115"/>
        <end position="225"/>
    </location>
</feature>
<dbReference type="AlphaFoldDB" id="A0AAP0EJ47"/>
<evidence type="ECO:0000256" key="1">
    <source>
        <dbReference type="SAM" id="MobiDB-lite"/>
    </source>
</evidence>
<feature type="compositionally biased region" description="Low complexity" evidence="1">
    <location>
        <begin position="115"/>
        <end position="127"/>
    </location>
</feature>
<dbReference type="Proteomes" id="UP001420932">
    <property type="component" value="Unassembled WGS sequence"/>
</dbReference>
<feature type="region of interest" description="Disordered" evidence="1">
    <location>
        <begin position="333"/>
        <end position="355"/>
    </location>
</feature>
<reference evidence="2 3" key="1">
    <citation type="submission" date="2024-01" db="EMBL/GenBank/DDBJ databases">
        <title>Genome assemblies of Stephania.</title>
        <authorList>
            <person name="Yang L."/>
        </authorList>
    </citation>
    <scope>NUCLEOTIDE SEQUENCE [LARGE SCALE GENOMIC DNA]</scope>
    <source>
        <strain evidence="2">YNDBR</strain>
        <tissue evidence="2">Leaf</tissue>
    </source>
</reference>
<feature type="region of interest" description="Disordered" evidence="1">
    <location>
        <begin position="17"/>
        <end position="84"/>
    </location>
</feature>
<gene>
    <name evidence="2" type="ORF">Syun_027543</name>
</gene>
<protein>
    <submittedName>
        <fullName evidence="2">Uncharacterized protein</fullName>
    </submittedName>
</protein>
<evidence type="ECO:0000313" key="2">
    <source>
        <dbReference type="EMBL" id="KAK9092632.1"/>
    </source>
</evidence>
<dbReference type="EMBL" id="JBBNAF010000012">
    <property type="protein sequence ID" value="KAK9092632.1"/>
    <property type="molecule type" value="Genomic_DNA"/>
</dbReference>
<name>A0AAP0EJ47_9MAGN</name>